<dbReference type="GO" id="GO:0005524">
    <property type="term" value="F:ATP binding"/>
    <property type="evidence" value="ECO:0007669"/>
    <property type="project" value="InterPro"/>
</dbReference>
<dbReference type="Gene3D" id="3.40.50.300">
    <property type="entry name" value="P-loop containing nucleotide triphosphate hydrolases"/>
    <property type="match status" value="3"/>
</dbReference>
<sequence>MAIELSSIDEALSRIKDLALKHSGRFIIGIVGKPGAGKSTLTSHLIENLPKDSVSLVPMDGYHLSNLQLKNLGLTDRKGAFNTFDSNGYVSLLKRINTETDQDIYYPVFHREIEESYAADGVVLANTKIVLTEGNYLLFDKAGWEKVAAELTEIWYINVNDSVRIERLVKRHEFYGKDKKSALNWATGTDEINAKIVESTAARADVIINI</sequence>
<gene>
    <name evidence="2" type="ORF">UFOPK1798_00320</name>
</gene>
<dbReference type="AlphaFoldDB" id="A0A6J6FJ57"/>
<organism evidence="2">
    <name type="scientific">freshwater metagenome</name>
    <dbReference type="NCBI Taxonomy" id="449393"/>
    <lineage>
        <taxon>unclassified sequences</taxon>
        <taxon>metagenomes</taxon>
        <taxon>ecological metagenomes</taxon>
    </lineage>
</organism>
<dbReference type="SUPFAM" id="SSF52540">
    <property type="entry name" value="P-loop containing nucleoside triphosphate hydrolases"/>
    <property type="match status" value="1"/>
</dbReference>
<protein>
    <submittedName>
        <fullName evidence="2">Unannotated protein</fullName>
    </submittedName>
</protein>
<accession>A0A6J6FJ57</accession>
<dbReference type="GO" id="GO:0016301">
    <property type="term" value="F:kinase activity"/>
    <property type="evidence" value="ECO:0007669"/>
    <property type="project" value="InterPro"/>
</dbReference>
<dbReference type="NCBIfam" id="NF006743">
    <property type="entry name" value="PRK09270.1-2"/>
    <property type="match status" value="1"/>
</dbReference>
<proteinExistence type="predicted"/>
<name>A0A6J6FJ57_9ZZZZ</name>
<evidence type="ECO:0000259" key="1">
    <source>
        <dbReference type="Pfam" id="PF00485"/>
    </source>
</evidence>
<evidence type="ECO:0000313" key="2">
    <source>
        <dbReference type="EMBL" id="CAB4588941.1"/>
    </source>
</evidence>
<dbReference type="InterPro" id="IPR027417">
    <property type="entry name" value="P-loop_NTPase"/>
</dbReference>
<dbReference type="Pfam" id="PF00485">
    <property type="entry name" value="PRK"/>
    <property type="match status" value="1"/>
</dbReference>
<dbReference type="EMBL" id="CAEZUH010000017">
    <property type="protein sequence ID" value="CAB4588941.1"/>
    <property type="molecule type" value="Genomic_DNA"/>
</dbReference>
<reference evidence="2" key="1">
    <citation type="submission" date="2020-05" db="EMBL/GenBank/DDBJ databases">
        <authorList>
            <person name="Chiriac C."/>
            <person name="Salcher M."/>
            <person name="Ghai R."/>
            <person name="Kavagutti S V."/>
        </authorList>
    </citation>
    <scope>NUCLEOTIDE SEQUENCE</scope>
</reference>
<dbReference type="InterPro" id="IPR006083">
    <property type="entry name" value="PRK/URK"/>
</dbReference>
<feature type="domain" description="Phosphoribulokinase/uridine kinase" evidence="1">
    <location>
        <begin position="27"/>
        <end position="208"/>
    </location>
</feature>
<dbReference type="PANTHER" id="PTHR10285">
    <property type="entry name" value="URIDINE KINASE"/>
    <property type="match status" value="1"/>
</dbReference>